<dbReference type="STRING" id="695850.A0A067C6G1"/>
<evidence type="ECO:0000313" key="4">
    <source>
        <dbReference type="Proteomes" id="UP000030745"/>
    </source>
</evidence>
<evidence type="ECO:0000313" key="3">
    <source>
        <dbReference type="EMBL" id="KDO26364.1"/>
    </source>
</evidence>
<protein>
    <submittedName>
        <fullName evidence="3">Uncharacterized protein</fullName>
    </submittedName>
</protein>
<dbReference type="OrthoDB" id="63311at2759"/>
<dbReference type="VEuPathDB" id="FungiDB:SPRG_08167"/>
<gene>
    <name evidence="3" type="ORF">SPRG_08167</name>
</gene>
<evidence type="ECO:0000256" key="2">
    <source>
        <dbReference type="SAM" id="SignalP"/>
    </source>
</evidence>
<dbReference type="EMBL" id="KK583224">
    <property type="protein sequence ID" value="KDO26364.1"/>
    <property type="molecule type" value="Genomic_DNA"/>
</dbReference>
<evidence type="ECO:0000256" key="1">
    <source>
        <dbReference type="SAM" id="Phobius"/>
    </source>
</evidence>
<keyword evidence="4" id="KW-1185">Reference proteome</keyword>
<organism evidence="3 4">
    <name type="scientific">Saprolegnia parasitica (strain CBS 223.65)</name>
    <dbReference type="NCBI Taxonomy" id="695850"/>
    <lineage>
        <taxon>Eukaryota</taxon>
        <taxon>Sar</taxon>
        <taxon>Stramenopiles</taxon>
        <taxon>Oomycota</taxon>
        <taxon>Saprolegniomycetes</taxon>
        <taxon>Saprolegniales</taxon>
        <taxon>Saprolegniaceae</taxon>
        <taxon>Saprolegnia</taxon>
    </lineage>
</organism>
<keyword evidence="1" id="KW-0812">Transmembrane</keyword>
<sequence>MRPMASEACGWSMGWLYMLGLLSLCVHVATAASPMATTIEYSFDKVRAGGVLGSIHVVYPTPSSTLVTILADIDMRALNMTQVHALHPSCGHHIKEYKWYLVVNEMGMVPIVGFLDKCDHLDFTRVVTPPTIEALSALFVDDATCSKPTSVAKDRLLAAHDSRHNVNLSHQLGRLVVEDGRISQAWHNVSFPAYGHVTPRWSIVLHAVCGDSSPPVVCAQVDFELKVTNRVQEAHALLGIASFVVASSLLLFLT</sequence>
<keyword evidence="2" id="KW-0732">Signal</keyword>
<accession>A0A067C6G1</accession>
<dbReference type="KEGG" id="spar:SPRG_08167"/>
<feature type="transmembrane region" description="Helical" evidence="1">
    <location>
        <begin position="234"/>
        <end position="253"/>
    </location>
</feature>
<dbReference type="AlphaFoldDB" id="A0A067C6G1"/>
<dbReference type="OMA" id="ISQAWHN"/>
<proteinExistence type="predicted"/>
<keyword evidence="1" id="KW-0472">Membrane</keyword>
<keyword evidence="1" id="KW-1133">Transmembrane helix</keyword>
<feature type="signal peptide" evidence="2">
    <location>
        <begin position="1"/>
        <end position="31"/>
    </location>
</feature>
<dbReference type="Proteomes" id="UP000030745">
    <property type="component" value="Unassembled WGS sequence"/>
</dbReference>
<name>A0A067C6G1_SAPPC</name>
<feature type="chain" id="PRO_5001634181" evidence="2">
    <location>
        <begin position="32"/>
        <end position="254"/>
    </location>
</feature>
<dbReference type="RefSeq" id="XP_012202802.1">
    <property type="nucleotide sequence ID" value="XM_012347412.1"/>
</dbReference>
<dbReference type="GeneID" id="24130400"/>
<reference evidence="3 4" key="1">
    <citation type="journal article" date="2013" name="PLoS Genet.">
        <title>Distinctive expansion of potential virulence genes in the genome of the oomycete fish pathogen Saprolegnia parasitica.</title>
        <authorList>
            <person name="Jiang R.H."/>
            <person name="de Bruijn I."/>
            <person name="Haas B.J."/>
            <person name="Belmonte R."/>
            <person name="Lobach L."/>
            <person name="Christie J."/>
            <person name="van den Ackerveken G."/>
            <person name="Bottin A."/>
            <person name="Bulone V."/>
            <person name="Diaz-Moreno S.M."/>
            <person name="Dumas B."/>
            <person name="Fan L."/>
            <person name="Gaulin E."/>
            <person name="Govers F."/>
            <person name="Grenville-Briggs L.J."/>
            <person name="Horner N.R."/>
            <person name="Levin J.Z."/>
            <person name="Mammella M."/>
            <person name="Meijer H.J."/>
            <person name="Morris P."/>
            <person name="Nusbaum C."/>
            <person name="Oome S."/>
            <person name="Phillips A.J."/>
            <person name="van Rooyen D."/>
            <person name="Rzeszutek E."/>
            <person name="Saraiva M."/>
            <person name="Secombes C.J."/>
            <person name="Seidl M.F."/>
            <person name="Snel B."/>
            <person name="Stassen J.H."/>
            <person name="Sykes S."/>
            <person name="Tripathy S."/>
            <person name="van den Berg H."/>
            <person name="Vega-Arreguin J.C."/>
            <person name="Wawra S."/>
            <person name="Young S.K."/>
            <person name="Zeng Q."/>
            <person name="Dieguez-Uribeondo J."/>
            <person name="Russ C."/>
            <person name="Tyler B.M."/>
            <person name="van West P."/>
        </authorList>
    </citation>
    <scope>NUCLEOTIDE SEQUENCE [LARGE SCALE GENOMIC DNA]</scope>
    <source>
        <strain evidence="3 4">CBS 223.65</strain>
    </source>
</reference>